<evidence type="ECO:0000313" key="5">
    <source>
        <dbReference type="Proteomes" id="UP001620626"/>
    </source>
</evidence>
<feature type="region of interest" description="Disordered" evidence="2">
    <location>
        <begin position="252"/>
        <end position="279"/>
    </location>
</feature>
<feature type="compositionally biased region" description="Basic residues" evidence="2">
    <location>
        <begin position="262"/>
        <end position="275"/>
    </location>
</feature>
<keyword evidence="1" id="KW-0539">Nucleus</keyword>
<evidence type="ECO:0000259" key="3">
    <source>
        <dbReference type="PROSITE" id="PS50118"/>
    </source>
</evidence>
<dbReference type="AlphaFoldDB" id="A0ABD2JEX0"/>
<dbReference type="EMBL" id="JBICBT010000987">
    <property type="protein sequence ID" value="KAL3089178.1"/>
    <property type="molecule type" value="Genomic_DNA"/>
</dbReference>
<dbReference type="GO" id="GO:0003677">
    <property type="term" value="F:DNA binding"/>
    <property type="evidence" value="ECO:0007669"/>
    <property type="project" value="UniProtKB-UniRule"/>
</dbReference>
<feature type="compositionally biased region" description="Low complexity" evidence="2">
    <location>
        <begin position="171"/>
        <end position="180"/>
    </location>
</feature>
<keyword evidence="5" id="KW-1185">Reference proteome</keyword>
<comment type="caution">
    <text evidence="4">The sequence shown here is derived from an EMBL/GenBank/DDBJ whole genome shotgun (WGS) entry which is preliminary data.</text>
</comment>
<feature type="domain" description="HMG box" evidence="3">
    <location>
        <begin position="274"/>
        <end position="326"/>
    </location>
</feature>
<dbReference type="Proteomes" id="UP001620626">
    <property type="component" value="Unassembled WGS sequence"/>
</dbReference>
<dbReference type="GO" id="GO:0005634">
    <property type="term" value="C:nucleus"/>
    <property type="evidence" value="ECO:0007669"/>
    <property type="project" value="UniProtKB-UniRule"/>
</dbReference>
<keyword evidence="1" id="KW-0238">DNA-binding</keyword>
<dbReference type="Gene3D" id="1.10.30.10">
    <property type="entry name" value="High mobility group box domain"/>
    <property type="match status" value="1"/>
</dbReference>
<feature type="DNA-binding region" description="HMG box" evidence="1">
    <location>
        <begin position="274"/>
        <end position="326"/>
    </location>
</feature>
<dbReference type="SMART" id="SM00398">
    <property type="entry name" value="HMG"/>
    <property type="match status" value="1"/>
</dbReference>
<feature type="region of interest" description="Disordered" evidence="2">
    <location>
        <begin position="203"/>
        <end position="225"/>
    </location>
</feature>
<proteinExistence type="predicted"/>
<evidence type="ECO:0000256" key="2">
    <source>
        <dbReference type="SAM" id="MobiDB-lite"/>
    </source>
</evidence>
<name>A0ABD2JEX0_9BILA</name>
<protein>
    <recommendedName>
        <fullName evidence="3">HMG box domain-containing protein</fullName>
    </recommendedName>
</protein>
<dbReference type="SUPFAM" id="SSF47095">
    <property type="entry name" value="HMG-box"/>
    <property type="match status" value="1"/>
</dbReference>
<sequence>MQWTLDKYSRLADTRNMQLTIERGPFEQLFLQLDYPIKMLFVYHNGNQLEMFLLHPLAFPHDLVRRDQRILFCIKDQNDGNVSVKFRVRFSSPDSMNNFCATIGKFIGVKAFDEWNCRSSSPFSVDLNCSSVTNTNCPIKNGSNEASFVVDPDLSTSSVSLLNCFSQSSKFSSQDTSTFDISHSQAPEQKKLIDMSTQTIVDENTDPNQKSEAPPSSSSVHPSSSSSIHLHIENLFSSEAVHAFGGVLRQLANGNNKTETRGRKRKRDKGTKPPKRPLNSYMLWNTDGRKRSAKEWRELPAEEKEHWKLCAAVGRIRYTEQMETYKKSEQT</sequence>
<organism evidence="4 5">
    <name type="scientific">Heterodera trifolii</name>
    <dbReference type="NCBI Taxonomy" id="157864"/>
    <lineage>
        <taxon>Eukaryota</taxon>
        <taxon>Metazoa</taxon>
        <taxon>Ecdysozoa</taxon>
        <taxon>Nematoda</taxon>
        <taxon>Chromadorea</taxon>
        <taxon>Rhabditida</taxon>
        <taxon>Tylenchina</taxon>
        <taxon>Tylenchomorpha</taxon>
        <taxon>Tylenchoidea</taxon>
        <taxon>Heteroderidae</taxon>
        <taxon>Heteroderinae</taxon>
        <taxon>Heterodera</taxon>
    </lineage>
</organism>
<gene>
    <name evidence="4" type="ORF">niasHT_021122</name>
</gene>
<reference evidence="4 5" key="1">
    <citation type="submission" date="2024-10" db="EMBL/GenBank/DDBJ databases">
        <authorList>
            <person name="Kim D."/>
        </authorList>
    </citation>
    <scope>NUCLEOTIDE SEQUENCE [LARGE SCALE GENOMIC DNA]</scope>
    <source>
        <strain evidence="4">BH-2024</strain>
    </source>
</reference>
<evidence type="ECO:0000256" key="1">
    <source>
        <dbReference type="PROSITE-ProRule" id="PRU00267"/>
    </source>
</evidence>
<dbReference type="InterPro" id="IPR009071">
    <property type="entry name" value="HMG_box_dom"/>
</dbReference>
<feature type="compositionally biased region" description="Low complexity" evidence="2">
    <location>
        <begin position="214"/>
        <end position="225"/>
    </location>
</feature>
<accession>A0ABD2JEX0</accession>
<evidence type="ECO:0000313" key="4">
    <source>
        <dbReference type="EMBL" id="KAL3089178.1"/>
    </source>
</evidence>
<feature type="region of interest" description="Disordered" evidence="2">
    <location>
        <begin position="171"/>
        <end position="191"/>
    </location>
</feature>
<dbReference type="InterPro" id="IPR036910">
    <property type="entry name" value="HMG_box_dom_sf"/>
</dbReference>
<dbReference type="PROSITE" id="PS50118">
    <property type="entry name" value="HMG_BOX_2"/>
    <property type="match status" value="1"/>
</dbReference>